<proteinExistence type="predicted"/>
<gene>
    <name evidence="1" type="ORF">GEAMG1_1058</name>
</gene>
<sequence>MFRFVTLKTQSEFVGTPVELFEYTGAADWEPAVAACSMSGRRAVRYYKREVAGLTREKPHGHSSMCVGPVLACLLLCC</sequence>
<protein>
    <submittedName>
        <fullName evidence="1">Uncharacterized protein</fullName>
    </submittedName>
</protein>
<accession>A0ABM9D6R0</accession>
<dbReference type="EMBL" id="OW150024">
    <property type="protein sequence ID" value="CAH2030872.1"/>
    <property type="molecule type" value="Genomic_DNA"/>
</dbReference>
<reference evidence="1 2" key="1">
    <citation type="submission" date="2022-03" db="EMBL/GenBank/DDBJ databases">
        <authorList>
            <person name="Koch H."/>
        </authorList>
    </citation>
    <scope>NUCLEOTIDE SEQUENCE [LARGE SCALE GENOMIC DNA]</scope>
    <source>
        <strain evidence="1 2">G1</strain>
    </source>
</reference>
<dbReference type="Proteomes" id="UP001295463">
    <property type="component" value="Chromosome"/>
</dbReference>
<organism evidence="1 2">
    <name type="scientific">Trichlorobacter ammonificans</name>
    <dbReference type="NCBI Taxonomy" id="2916410"/>
    <lineage>
        <taxon>Bacteria</taxon>
        <taxon>Pseudomonadati</taxon>
        <taxon>Thermodesulfobacteriota</taxon>
        <taxon>Desulfuromonadia</taxon>
        <taxon>Geobacterales</taxon>
        <taxon>Geobacteraceae</taxon>
        <taxon>Trichlorobacter</taxon>
    </lineage>
</organism>
<keyword evidence="2" id="KW-1185">Reference proteome</keyword>
<name>A0ABM9D6R0_9BACT</name>
<evidence type="ECO:0000313" key="2">
    <source>
        <dbReference type="Proteomes" id="UP001295463"/>
    </source>
</evidence>
<evidence type="ECO:0000313" key="1">
    <source>
        <dbReference type="EMBL" id="CAH2030872.1"/>
    </source>
</evidence>